<gene>
    <name evidence="2" type="ORF">G9C98_001429</name>
</gene>
<dbReference type="GO" id="GO:1905515">
    <property type="term" value="P:non-motile cilium assembly"/>
    <property type="evidence" value="ECO:0007669"/>
    <property type="project" value="InterPro"/>
</dbReference>
<dbReference type="EMBL" id="JAAOIC020000053">
    <property type="protein sequence ID" value="KAG8035773.1"/>
    <property type="molecule type" value="Genomic_DNA"/>
</dbReference>
<keyword evidence="1" id="KW-0802">TPR repeat</keyword>
<dbReference type="GO" id="GO:0097730">
    <property type="term" value="C:non-motile cilium"/>
    <property type="evidence" value="ECO:0007669"/>
    <property type="project" value="TreeGrafter"/>
</dbReference>
<reference evidence="2" key="2">
    <citation type="submission" date="2021-04" db="EMBL/GenBank/DDBJ databases">
        <title>Genome-wide patterns of bracovirus chromosomal integration into multiple host tissues during parasitism.</title>
        <authorList>
            <person name="Chebbi M.A.C."/>
        </authorList>
    </citation>
    <scope>NUCLEOTIDE SEQUENCE</scope>
    <source>
        <tissue evidence="2">Whole body</tissue>
    </source>
</reference>
<dbReference type="PROSITE" id="PS50005">
    <property type="entry name" value="TPR"/>
    <property type="match status" value="1"/>
</dbReference>
<protein>
    <recommendedName>
        <fullName evidence="4">Tetratricopeptide repeat protein 8</fullName>
    </recommendedName>
</protein>
<name>A0A8J5QKZ6_9HYME</name>
<dbReference type="InterPro" id="IPR028796">
    <property type="entry name" value="BBS8"/>
</dbReference>
<organism evidence="2 3">
    <name type="scientific">Cotesia typhae</name>
    <dbReference type="NCBI Taxonomy" id="2053667"/>
    <lineage>
        <taxon>Eukaryota</taxon>
        <taxon>Metazoa</taxon>
        <taxon>Ecdysozoa</taxon>
        <taxon>Arthropoda</taxon>
        <taxon>Hexapoda</taxon>
        <taxon>Insecta</taxon>
        <taxon>Pterygota</taxon>
        <taxon>Neoptera</taxon>
        <taxon>Endopterygota</taxon>
        <taxon>Hymenoptera</taxon>
        <taxon>Apocrita</taxon>
        <taxon>Ichneumonoidea</taxon>
        <taxon>Braconidae</taxon>
        <taxon>Microgastrinae</taxon>
        <taxon>Cotesia</taxon>
    </lineage>
</organism>
<dbReference type="AlphaFoldDB" id="A0A8J5QKZ6"/>
<evidence type="ECO:0000256" key="1">
    <source>
        <dbReference type="PROSITE-ProRule" id="PRU00339"/>
    </source>
</evidence>
<dbReference type="PANTHER" id="PTHR44177:SF1">
    <property type="entry name" value="TETRATRICOPEPTIDE REPEAT PROTEIN 8"/>
    <property type="match status" value="1"/>
</dbReference>
<evidence type="ECO:0008006" key="4">
    <source>
        <dbReference type="Google" id="ProtNLM"/>
    </source>
</evidence>
<accession>A0A8J5QKZ6</accession>
<dbReference type="CDD" id="cd21341">
    <property type="entry name" value="TTC8_N"/>
    <property type="match status" value="1"/>
</dbReference>
<dbReference type="GO" id="GO:0036064">
    <property type="term" value="C:ciliary basal body"/>
    <property type="evidence" value="ECO:0007669"/>
    <property type="project" value="TreeGrafter"/>
</dbReference>
<dbReference type="Proteomes" id="UP000729913">
    <property type="component" value="Unassembled WGS sequence"/>
</dbReference>
<dbReference type="GO" id="GO:0034464">
    <property type="term" value="C:BBSome"/>
    <property type="evidence" value="ECO:0007669"/>
    <property type="project" value="InterPro"/>
</dbReference>
<keyword evidence="3" id="KW-1185">Reference proteome</keyword>
<dbReference type="SMART" id="SM00028">
    <property type="entry name" value="TPR"/>
    <property type="match status" value="5"/>
</dbReference>
<evidence type="ECO:0000313" key="3">
    <source>
        <dbReference type="Proteomes" id="UP000729913"/>
    </source>
</evidence>
<comment type="caution">
    <text evidence="2">The sequence shown here is derived from an EMBL/GenBank/DDBJ whole genome shotgun (WGS) entry which is preliminary data.</text>
</comment>
<dbReference type="InterPro" id="IPR019734">
    <property type="entry name" value="TPR_rpt"/>
</dbReference>
<dbReference type="PANTHER" id="PTHR44177">
    <property type="entry name" value="TETRATRICOPEPTIDE REPEAT PROTEIN 8"/>
    <property type="match status" value="1"/>
</dbReference>
<sequence>MELFNAISLFNRRKYEECATICTNLLRKKPLDQAVWVLKMRALTLQLYVDDIEGEEEGIAESLLDNYTIASMPRPGTSLKNPGTAMVGQGIRPKTQSGRPVTGTIRPMTQSATAKTVEQALRTPRTAMTSRPITTSSGRAVRLGTASMLSEPDGPFIQISRLNISKYANLAVQAIQVSNFKDWWWKVQLGKCYYTLGLVRDAEEQFKSALKEHKNIDIIIRLIRVFIRLDQPLAALDLCKRGLEYFPNDVTILTEMARVFEGLNSTTMSVKYYKMVAQEDAANSEAIASIGMHHFYNDQPELGLRYYRRLLQMGVYNAELLNNLGLCCFYAQQWDHTISCFERALSLATNENAADIWYNISQIAIIGDLQTSYLAVQKSLYAYPSHLDTKLLFEQFQHHFFYD</sequence>
<reference evidence="2" key="1">
    <citation type="submission" date="2020-03" db="EMBL/GenBank/DDBJ databases">
        <authorList>
            <person name="Chebbi M.A."/>
            <person name="Drezen J.M."/>
        </authorList>
    </citation>
    <scope>NUCLEOTIDE SEQUENCE</scope>
    <source>
        <tissue evidence="2">Whole body</tissue>
    </source>
</reference>
<evidence type="ECO:0000313" key="2">
    <source>
        <dbReference type="EMBL" id="KAG8035773.1"/>
    </source>
</evidence>
<proteinExistence type="predicted"/>
<feature type="repeat" description="TPR" evidence="1">
    <location>
        <begin position="318"/>
        <end position="351"/>
    </location>
</feature>
<dbReference type="OrthoDB" id="421121at2759"/>